<evidence type="ECO:0000256" key="5">
    <source>
        <dbReference type="ARBA" id="ARBA00022777"/>
    </source>
</evidence>
<evidence type="ECO:0000256" key="2">
    <source>
        <dbReference type="ARBA" id="ARBA00022527"/>
    </source>
</evidence>
<accession>A0A5N4C5F0</accession>
<evidence type="ECO:0000256" key="1">
    <source>
        <dbReference type="ARBA" id="ARBA00012513"/>
    </source>
</evidence>
<evidence type="ECO:0000313" key="10">
    <source>
        <dbReference type="EMBL" id="KAB1254106.1"/>
    </source>
</evidence>
<evidence type="ECO:0000256" key="4">
    <source>
        <dbReference type="ARBA" id="ARBA00022741"/>
    </source>
</evidence>
<sequence>MFCSFETKSHLFMVMELCEGGDCATLLKNIGACLWPWCTCTCRNRVALEYLHNYGIVHRDLKPDHLLTTSAVPVRVTTHVDSEYEEEVSEDGCLEIRQFSSCSPRVQQGVQHHGAALLLEERRTLPPTKRSLSEEKEGRLEGLAGPQQLKAPIIIHRAGKKYGFTLWAICVYMGDSDVYTCTTWYGMWRTEVQPVTQGFVGGPHCHVNVEPVHGLVHTEVVE</sequence>
<dbReference type="Gene3D" id="1.10.510.10">
    <property type="entry name" value="Transferase(Phosphotransferase) domain 1"/>
    <property type="match status" value="1"/>
</dbReference>
<dbReference type="EMBL" id="JWIN03000035">
    <property type="protein sequence ID" value="KAB1254106.1"/>
    <property type="molecule type" value="Genomic_DNA"/>
</dbReference>
<keyword evidence="11" id="KW-1185">Reference proteome</keyword>
<keyword evidence="5 10" id="KW-0418">Kinase</keyword>
<dbReference type="SUPFAM" id="SSF56112">
    <property type="entry name" value="Protein kinase-like (PK-like)"/>
    <property type="match status" value="1"/>
</dbReference>
<dbReference type="GO" id="GO:0004674">
    <property type="term" value="F:protein serine/threonine kinase activity"/>
    <property type="evidence" value="ECO:0007669"/>
    <property type="project" value="UniProtKB-KW"/>
</dbReference>
<dbReference type="InterPro" id="IPR011009">
    <property type="entry name" value="Kinase-like_dom_sf"/>
</dbReference>
<comment type="catalytic activity">
    <reaction evidence="7">
        <text>L-threonyl-[protein] + ATP = O-phospho-L-threonyl-[protein] + ADP + H(+)</text>
        <dbReference type="Rhea" id="RHEA:46608"/>
        <dbReference type="Rhea" id="RHEA-COMP:11060"/>
        <dbReference type="Rhea" id="RHEA-COMP:11605"/>
        <dbReference type="ChEBI" id="CHEBI:15378"/>
        <dbReference type="ChEBI" id="CHEBI:30013"/>
        <dbReference type="ChEBI" id="CHEBI:30616"/>
        <dbReference type="ChEBI" id="CHEBI:61977"/>
        <dbReference type="ChEBI" id="CHEBI:456216"/>
        <dbReference type="EC" id="2.7.11.1"/>
    </reaction>
</comment>
<keyword evidence="2" id="KW-0723">Serine/threonine-protein kinase</keyword>
<gene>
    <name evidence="10" type="ORF">Cadr_000026961</name>
</gene>
<proteinExistence type="predicted"/>
<comment type="caution">
    <text evidence="10">The sequence shown here is derived from an EMBL/GenBank/DDBJ whole genome shotgun (WGS) entry which is preliminary data.</text>
</comment>
<dbReference type="AlphaFoldDB" id="A0A5N4C5F0"/>
<dbReference type="GO" id="GO:0005524">
    <property type="term" value="F:ATP binding"/>
    <property type="evidence" value="ECO:0007669"/>
    <property type="project" value="UniProtKB-KW"/>
</dbReference>
<evidence type="ECO:0000313" key="11">
    <source>
        <dbReference type="Proteomes" id="UP000299084"/>
    </source>
</evidence>
<dbReference type="InterPro" id="IPR000719">
    <property type="entry name" value="Prot_kinase_dom"/>
</dbReference>
<dbReference type="PANTHER" id="PTHR24356:SF136">
    <property type="entry name" value="MICROTUBULE-ASSOCIATED SERINE_THREONINE-PROTEIN KINASE 2"/>
    <property type="match status" value="1"/>
</dbReference>
<feature type="domain" description="Protein kinase" evidence="9">
    <location>
        <begin position="1"/>
        <end position="222"/>
    </location>
</feature>
<evidence type="ECO:0000256" key="8">
    <source>
        <dbReference type="ARBA" id="ARBA00048679"/>
    </source>
</evidence>
<dbReference type="GO" id="GO:0035556">
    <property type="term" value="P:intracellular signal transduction"/>
    <property type="evidence" value="ECO:0007669"/>
    <property type="project" value="TreeGrafter"/>
</dbReference>
<keyword evidence="6" id="KW-0067">ATP-binding</keyword>
<dbReference type="GO" id="GO:0007010">
    <property type="term" value="P:cytoskeleton organization"/>
    <property type="evidence" value="ECO:0007669"/>
    <property type="project" value="TreeGrafter"/>
</dbReference>
<dbReference type="Proteomes" id="UP000299084">
    <property type="component" value="Unassembled WGS sequence"/>
</dbReference>
<dbReference type="GO" id="GO:0015630">
    <property type="term" value="C:microtubule cytoskeleton"/>
    <property type="evidence" value="ECO:0007669"/>
    <property type="project" value="TreeGrafter"/>
</dbReference>
<protein>
    <recommendedName>
        <fullName evidence="1">non-specific serine/threonine protein kinase</fullName>
        <ecNumber evidence="1">2.7.11.1</ecNumber>
    </recommendedName>
</protein>
<evidence type="ECO:0000259" key="9">
    <source>
        <dbReference type="PROSITE" id="PS50011"/>
    </source>
</evidence>
<reference evidence="10 11" key="1">
    <citation type="journal article" date="2019" name="Mol. Ecol. Resour.">
        <title>Improving Illumina assemblies with Hi-C and long reads: an example with the North African dromedary.</title>
        <authorList>
            <person name="Elbers J.P."/>
            <person name="Rogers M.F."/>
            <person name="Perelman P.L."/>
            <person name="Proskuryakova A.A."/>
            <person name="Serdyukova N.A."/>
            <person name="Johnson W.E."/>
            <person name="Horin P."/>
            <person name="Corander J."/>
            <person name="Murphy D."/>
            <person name="Burger P.A."/>
        </authorList>
    </citation>
    <scope>NUCLEOTIDE SEQUENCE [LARGE SCALE GENOMIC DNA]</scope>
    <source>
        <strain evidence="10">Drom800</strain>
        <tissue evidence="10">Blood</tissue>
    </source>
</reference>
<evidence type="ECO:0000256" key="3">
    <source>
        <dbReference type="ARBA" id="ARBA00022679"/>
    </source>
</evidence>
<dbReference type="PROSITE" id="PS50011">
    <property type="entry name" value="PROTEIN_KINASE_DOM"/>
    <property type="match status" value="1"/>
</dbReference>
<dbReference type="Pfam" id="PF00069">
    <property type="entry name" value="Pkinase"/>
    <property type="match status" value="1"/>
</dbReference>
<dbReference type="Gene3D" id="3.30.200.20">
    <property type="entry name" value="Phosphorylase Kinase, domain 1"/>
    <property type="match status" value="1"/>
</dbReference>
<evidence type="ECO:0000256" key="7">
    <source>
        <dbReference type="ARBA" id="ARBA00047899"/>
    </source>
</evidence>
<comment type="catalytic activity">
    <reaction evidence="8">
        <text>L-seryl-[protein] + ATP = O-phospho-L-seryl-[protein] + ADP + H(+)</text>
        <dbReference type="Rhea" id="RHEA:17989"/>
        <dbReference type="Rhea" id="RHEA-COMP:9863"/>
        <dbReference type="Rhea" id="RHEA-COMP:11604"/>
        <dbReference type="ChEBI" id="CHEBI:15378"/>
        <dbReference type="ChEBI" id="CHEBI:29999"/>
        <dbReference type="ChEBI" id="CHEBI:30616"/>
        <dbReference type="ChEBI" id="CHEBI:83421"/>
        <dbReference type="ChEBI" id="CHEBI:456216"/>
        <dbReference type="EC" id="2.7.11.1"/>
    </reaction>
</comment>
<keyword evidence="4" id="KW-0547">Nucleotide-binding</keyword>
<name>A0A5N4C5F0_CAMDR</name>
<organism evidence="10 11">
    <name type="scientific">Camelus dromedarius</name>
    <name type="common">Dromedary</name>
    <name type="synonym">Arabian camel</name>
    <dbReference type="NCBI Taxonomy" id="9838"/>
    <lineage>
        <taxon>Eukaryota</taxon>
        <taxon>Metazoa</taxon>
        <taxon>Chordata</taxon>
        <taxon>Craniata</taxon>
        <taxon>Vertebrata</taxon>
        <taxon>Euteleostomi</taxon>
        <taxon>Mammalia</taxon>
        <taxon>Eutheria</taxon>
        <taxon>Laurasiatheria</taxon>
        <taxon>Artiodactyla</taxon>
        <taxon>Tylopoda</taxon>
        <taxon>Camelidae</taxon>
        <taxon>Camelus</taxon>
    </lineage>
</organism>
<keyword evidence="3" id="KW-0808">Transferase</keyword>
<dbReference type="EC" id="2.7.11.1" evidence="1"/>
<evidence type="ECO:0000256" key="6">
    <source>
        <dbReference type="ARBA" id="ARBA00022840"/>
    </source>
</evidence>
<dbReference type="InterPro" id="IPR050236">
    <property type="entry name" value="Ser_Thr_kinase_AGC"/>
</dbReference>
<dbReference type="PANTHER" id="PTHR24356">
    <property type="entry name" value="SERINE/THREONINE-PROTEIN KINASE"/>
    <property type="match status" value="1"/>
</dbReference>